<keyword evidence="5" id="KW-1185">Reference proteome</keyword>
<dbReference type="Pfam" id="PF14417">
    <property type="entry name" value="MEDS"/>
    <property type="match status" value="1"/>
</dbReference>
<keyword evidence="1" id="KW-0808">Transferase</keyword>
<evidence type="ECO:0000313" key="5">
    <source>
        <dbReference type="Proteomes" id="UP000624709"/>
    </source>
</evidence>
<dbReference type="PANTHER" id="PTHR35526:SF3">
    <property type="entry name" value="ANTI-SIGMA-F FACTOR RSBW"/>
    <property type="match status" value="1"/>
</dbReference>
<dbReference type="InterPro" id="IPR025847">
    <property type="entry name" value="MEDS_domain"/>
</dbReference>
<dbReference type="Gene3D" id="3.30.565.10">
    <property type="entry name" value="Histidine kinase-like ATPase, C-terminal domain"/>
    <property type="match status" value="1"/>
</dbReference>
<feature type="domain" description="MEDS" evidence="3">
    <location>
        <begin position="14"/>
        <end position="157"/>
    </location>
</feature>
<dbReference type="Pfam" id="PF13581">
    <property type="entry name" value="HATPase_c_2"/>
    <property type="match status" value="1"/>
</dbReference>
<dbReference type="CDD" id="cd16936">
    <property type="entry name" value="HATPase_RsbW-like"/>
    <property type="match status" value="1"/>
</dbReference>
<evidence type="ECO:0000256" key="1">
    <source>
        <dbReference type="ARBA" id="ARBA00022527"/>
    </source>
</evidence>
<keyword evidence="1" id="KW-0723">Serine/threonine-protein kinase</keyword>
<evidence type="ECO:0000259" key="3">
    <source>
        <dbReference type="Pfam" id="PF14417"/>
    </source>
</evidence>
<evidence type="ECO:0000259" key="2">
    <source>
        <dbReference type="Pfam" id="PF13581"/>
    </source>
</evidence>
<accession>A0ABQ4BFQ3</accession>
<proteinExistence type="predicted"/>
<dbReference type="InterPro" id="IPR050267">
    <property type="entry name" value="Anti-sigma-factor_SerPK"/>
</dbReference>
<dbReference type="RefSeq" id="WP_203827660.1">
    <property type="nucleotide sequence ID" value="NZ_BAAATY010000019.1"/>
</dbReference>
<dbReference type="Proteomes" id="UP000624709">
    <property type="component" value="Unassembled WGS sequence"/>
</dbReference>
<organism evidence="4 5">
    <name type="scientific">Actinoplanes palleronii</name>
    <dbReference type="NCBI Taxonomy" id="113570"/>
    <lineage>
        <taxon>Bacteria</taxon>
        <taxon>Bacillati</taxon>
        <taxon>Actinomycetota</taxon>
        <taxon>Actinomycetes</taxon>
        <taxon>Micromonosporales</taxon>
        <taxon>Micromonosporaceae</taxon>
        <taxon>Actinoplanes</taxon>
    </lineage>
</organism>
<evidence type="ECO:0000313" key="4">
    <source>
        <dbReference type="EMBL" id="GIE69513.1"/>
    </source>
</evidence>
<dbReference type="EMBL" id="BOMS01000088">
    <property type="protein sequence ID" value="GIE69513.1"/>
    <property type="molecule type" value="Genomic_DNA"/>
</dbReference>
<dbReference type="InterPro" id="IPR047718">
    <property type="entry name" value="RsbA-like_anti_sig"/>
</dbReference>
<sequence>MRTGAAAGHAGYFHTAGCFGSDDELLGLAVPFLTGGAASGETSVVVLNDRNAQLVRDALPAGAAVIFLPGGAVYERPAAAIRSYRKLLAGHVAAGASQIRIFGDLTAVTHGATWDWWARYESAINRAYDDFPLWSICAYDTRTTPPAALADVMRTHPWTALPDGRNVPNAGFTDPHLYLGERHPPTPDPVLDGEPAAELIDPTLSEARQAVRGADRGHLASTEVDDLVVAVSEAVANAQRHGSGPVRLRVWSSIDRLVVTVTDAGTGPEDPFAGLVPAGDGTNGGLGLWIAHQSCNHVALYRHDDGFTVRLTAGDPHH</sequence>
<dbReference type="PANTHER" id="PTHR35526">
    <property type="entry name" value="ANTI-SIGMA-F FACTOR RSBW-RELATED"/>
    <property type="match status" value="1"/>
</dbReference>
<feature type="domain" description="Histidine kinase/HSP90-like ATPase" evidence="2">
    <location>
        <begin position="204"/>
        <end position="312"/>
    </location>
</feature>
<protein>
    <recommendedName>
        <fullName evidence="6">Anti-sigma regulatory factor (Ser/Thr protein kinase)</fullName>
    </recommendedName>
</protein>
<dbReference type="InterPro" id="IPR036890">
    <property type="entry name" value="HATPase_C_sf"/>
</dbReference>
<dbReference type="InterPro" id="IPR003594">
    <property type="entry name" value="HATPase_dom"/>
</dbReference>
<keyword evidence="1" id="KW-0418">Kinase</keyword>
<reference evidence="4 5" key="1">
    <citation type="submission" date="2021-01" db="EMBL/GenBank/DDBJ databases">
        <title>Whole genome shotgun sequence of Actinoplanes palleronii NBRC 14916.</title>
        <authorList>
            <person name="Komaki H."/>
            <person name="Tamura T."/>
        </authorList>
    </citation>
    <scope>NUCLEOTIDE SEQUENCE [LARGE SCALE GENOMIC DNA]</scope>
    <source>
        <strain evidence="4 5">NBRC 14916</strain>
    </source>
</reference>
<dbReference type="NCBIfam" id="NF041045">
    <property type="entry name" value="RsbA_anti_sig"/>
    <property type="match status" value="1"/>
</dbReference>
<dbReference type="SUPFAM" id="SSF55874">
    <property type="entry name" value="ATPase domain of HSP90 chaperone/DNA topoisomerase II/histidine kinase"/>
    <property type="match status" value="1"/>
</dbReference>
<gene>
    <name evidence="4" type="ORF">Apa02nite_056210</name>
</gene>
<name>A0ABQ4BFQ3_9ACTN</name>
<comment type="caution">
    <text evidence="4">The sequence shown here is derived from an EMBL/GenBank/DDBJ whole genome shotgun (WGS) entry which is preliminary data.</text>
</comment>
<evidence type="ECO:0008006" key="6">
    <source>
        <dbReference type="Google" id="ProtNLM"/>
    </source>
</evidence>